<dbReference type="PANTHER" id="PTHR43133">
    <property type="entry name" value="RNA POLYMERASE ECF-TYPE SIGMA FACTO"/>
    <property type="match status" value="1"/>
</dbReference>
<dbReference type="Gene3D" id="1.10.1740.10">
    <property type="match status" value="1"/>
</dbReference>
<dbReference type="EMBL" id="JBHPBY010000131">
    <property type="protein sequence ID" value="MFC1850870.1"/>
    <property type="molecule type" value="Genomic_DNA"/>
</dbReference>
<dbReference type="Proteomes" id="UP001594351">
    <property type="component" value="Unassembled WGS sequence"/>
</dbReference>
<dbReference type="InterPro" id="IPR036388">
    <property type="entry name" value="WH-like_DNA-bd_sf"/>
</dbReference>
<proteinExistence type="inferred from homology"/>
<evidence type="ECO:0000256" key="2">
    <source>
        <dbReference type="ARBA" id="ARBA00023015"/>
    </source>
</evidence>
<keyword evidence="2" id="KW-0805">Transcription regulation</keyword>
<sequence>MDSSKNITDAELVKRLQASPPDISAFNIIYYKHRNKVFHEALKHVKEPEAEDIVQDVFLKFHNNISKIYPGSLTWWFVTTTKNTALNVVRRKRLINFSSLEDNETDSNCTTQHQTEIDTKLDLNKMIQNLGMSPQTLKMLRLRFGDGESYKSIAIKFNSSIPTVKSKIKKSRKIFKKIYERHFGKKPTHEKRELYGEK</sequence>
<dbReference type="SUPFAM" id="SSF88659">
    <property type="entry name" value="Sigma3 and sigma4 domains of RNA polymerase sigma factors"/>
    <property type="match status" value="1"/>
</dbReference>
<dbReference type="NCBIfam" id="TIGR02937">
    <property type="entry name" value="sigma70-ECF"/>
    <property type="match status" value="1"/>
</dbReference>
<evidence type="ECO:0000256" key="4">
    <source>
        <dbReference type="ARBA" id="ARBA00023125"/>
    </source>
</evidence>
<dbReference type="PANTHER" id="PTHR43133:SF8">
    <property type="entry name" value="RNA POLYMERASE SIGMA FACTOR HI_1459-RELATED"/>
    <property type="match status" value="1"/>
</dbReference>
<dbReference type="InterPro" id="IPR007627">
    <property type="entry name" value="RNA_pol_sigma70_r2"/>
</dbReference>
<evidence type="ECO:0000256" key="3">
    <source>
        <dbReference type="ARBA" id="ARBA00023082"/>
    </source>
</evidence>
<dbReference type="Gene3D" id="1.10.10.10">
    <property type="entry name" value="Winged helix-like DNA-binding domain superfamily/Winged helix DNA-binding domain"/>
    <property type="match status" value="1"/>
</dbReference>
<evidence type="ECO:0000256" key="5">
    <source>
        <dbReference type="ARBA" id="ARBA00023163"/>
    </source>
</evidence>
<organism evidence="7 8">
    <name type="scientific">candidate division CSSED10-310 bacterium</name>
    <dbReference type="NCBI Taxonomy" id="2855610"/>
    <lineage>
        <taxon>Bacteria</taxon>
        <taxon>Bacteria division CSSED10-310</taxon>
    </lineage>
</organism>
<comment type="caution">
    <text evidence="7">The sequence shown here is derived from an EMBL/GenBank/DDBJ whole genome shotgun (WGS) entry which is preliminary data.</text>
</comment>
<keyword evidence="3" id="KW-0731">Sigma factor</keyword>
<protein>
    <submittedName>
        <fullName evidence="7">RNA polymerase sigma factor</fullName>
    </submittedName>
</protein>
<dbReference type="InterPro" id="IPR014284">
    <property type="entry name" value="RNA_pol_sigma-70_dom"/>
</dbReference>
<evidence type="ECO:0000259" key="6">
    <source>
        <dbReference type="Pfam" id="PF04542"/>
    </source>
</evidence>
<keyword evidence="5" id="KW-0804">Transcription</keyword>
<dbReference type="SUPFAM" id="SSF88946">
    <property type="entry name" value="Sigma2 domain of RNA polymerase sigma factors"/>
    <property type="match status" value="1"/>
</dbReference>
<gene>
    <name evidence="7" type="ORF">ACFL27_11810</name>
</gene>
<name>A0ABV6YXF1_UNCC1</name>
<accession>A0ABV6YXF1</accession>
<feature type="domain" description="RNA polymerase sigma-70 region 2" evidence="6">
    <location>
        <begin position="30"/>
        <end position="93"/>
    </location>
</feature>
<reference evidence="7 8" key="1">
    <citation type="submission" date="2024-09" db="EMBL/GenBank/DDBJ databases">
        <title>Laminarin stimulates single cell rates of sulfate reduction while oxygen inhibits transcriptomic activity in coastal marine sediment.</title>
        <authorList>
            <person name="Lindsay M."/>
            <person name="Orcutt B."/>
            <person name="Emerson D."/>
            <person name="Stepanauskas R."/>
            <person name="D'Angelo T."/>
        </authorList>
    </citation>
    <scope>NUCLEOTIDE SEQUENCE [LARGE SCALE GENOMIC DNA]</scope>
    <source>
        <strain evidence="7">SAG AM-311-K15</strain>
    </source>
</reference>
<dbReference type="InterPro" id="IPR039425">
    <property type="entry name" value="RNA_pol_sigma-70-like"/>
</dbReference>
<dbReference type="InterPro" id="IPR013325">
    <property type="entry name" value="RNA_pol_sigma_r2"/>
</dbReference>
<keyword evidence="8" id="KW-1185">Reference proteome</keyword>
<comment type="similarity">
    <text evidence="1">Belongs to the sigma-70 factor family. ECF subfamily.</text>
</comment>
<evidence type="ECO:0000256" key="1">
    <source>
        <dbReference type="ARBA" id="ARBA00010641"/>
    </source>
</evidence>
<dbReference type="Pfam" id="PF04542">
    <property type="entry name" value="Sigma70_r2"/>
    <property type="match status" value="1"/>
</dbReference>
<evidence type="ECO:0000313" key="8">
    <source>
        <dbReference type="Proteomes" id="UP001594351"/>
    </source>
</evidence>
<keyword evidence="4" id="KW-0238">DNA-binding</keyword>
<evidence type="ECO:0000313" key="7">
    <source>
        <dbReference type="EMBL" id="MFC1850870.1"/>
    </source>
</evidence>
<dbReference type="InterPro" id="IPR013324">
    <property type="entry name" value="RNA_pol_sigma_r3/r4-like"/>
</dbReference>